<dbReference type="InterPro" id="IPR018685">
    <property type="entry name" value="DUF2173"/>
</dbReference>
<dbReference type="OrthoDB" id="8563713at2"/>
<proteinExistence type="predicted"/>
<keyword evidence="2" id="KW-1185">Reference proteome</keyword>
<dbReference type="Pfam" id="PF09941">
    <property type="entry name" value="DUF2173"/>
    <property type="match status" value="1"/>
</dbReference>
<evidence type="ECO:0000313" key="1">
    <source>
        <dbReference type="EMBL" id="TCV89123.1"/>
    </source>
</evidence>
<dbReference type="AlphaFoldDB" id="A0A4R3YF70"/>
<comment type="caution">
    <text evidence="1">The sequence shown here is derived from an EMBL/GenBank/DDBJ whole genome shotgun (WGS) entry which is preliminary data.</text>
</comment>
<organism evidence="1 2">
    <name type="scientific">Sulfurirhabdus autotrophica</name>
    <dbReference type="NCBI Taxonomy" id="1706046"/>
    <lineage>
        <taxon>Bacteria</taxon>
        <taxon>Pseudomonadati</taxon>
        <taxon>Pseudomonadota</taxon>
        <taxon>Betaproteobacteria</taxon>
        <taxon>Nitrosomonadales</taxon>
        <taxon>Sulfuricellaceae</taxon>
        <taxon>Sulfurirhabdus</taxon>
    </lineage>
</organism>
<name>A0A4R3YF70_9PROT</name>
<accession>A0A4R3YF70</accession>
<protein>
    <submittedName>
        <fullName evidence="1">Roadblock/LC7 domain-containing protein</fullName>
    </submittedName>
</protein>
<evidence type="ECO:0000313" key="2">
    <source>
        <dbReference type="Proteomes" id="UP000295367"/>
    </source>
</evidence>
<dbReference type="PIRSF" id="PIRSF006821">
    <property type="entry name" value="UCP006821"/>
    <property type="match status" value="1"/>
</dbReference>
<reference evidence="1 2" key="1">
    <citation type="submission" date="2019-03" db="EMBL/GenBank/DDBJ databases">
        <title>Genomic Encyclopedia of Type Strains, Phase IV (KMG-IV): sequencing the most valuable type-strain genomes for metagenomic binning, comparative biology and taxonomic classification.</title>
        <authorList>
            <person name="Goeker M."/>
        </authorList>
    </citation>
    <scope>NUCLEOTIDE SEQUENCE [LARGE SCALE GENOMIC DNA]</scope>
    <source>
        <strain evidence="1 2">DSM 100309</strain>
    </source>
</reference>
<dbReference type="Proteomes" id="UP000295367">
    <property type="component" value="Unassembled WGS sequence"/>
</dbReference>
<sequence>MSLDHLMQVPGALAAFQYSDKGDLVQHVIKEGTALTAQALDLLAHTCVANSAIATMEARGWEALTGQQGFEPLQGFSLIGMDWSAVFGSNCGVVLRNQDVNYEAAFSALTQCKL</sequence>
<gene>
    <name evidence="1" type="ORF">EDC63_103195</name>
</gene>
<dbReference type="EMBL" id="SMCO01000003">
    <property type="protein sequence ID" value="TCV89123.1"/>
    <property type="molecule type" value="Genomic_DNA"/>
</dbReference>
<dbReference type="RefSeq" id="WP_124945855.1">
    <property type="nucleotide sequence ID" value="NZ_BHVT01000020.1"/>
</dbReference>